<sequence>MKNEDDQPVVLTHIDSNSNNDLNNGSLTSPVSLAEPFAANLNVVSQVDVPPNGGYGWVCTACVFLINAHTWGVNSTQAWGIFLSHYLQNSTFPGTSQFSYAIIGGLGIACACLVSPAVNVSMRLYGTTVTLTIGTILVFLSLFTASYASRIWHLFLSQAVCFGCGMGFTYIPATAVLPQWFSTRRSLAVGIAASGVGFGGVAYNLIAGAAAQSVGLPWTYRILALCSLAVNGVCSLLIRDRNKLVKPKQDAFDWRELGHIEVIFVIVWGFLSELGYVVLFYSLPHYATTIGLSQSQGSVAGALLNVGIGVGRPLVGWMSDRWGRINMAALMTASCGICCLALWVPAKDYGTLIAFALLAGFGAGNFWGTVSSVMAEVVGLQRLPTAFGVMMIVLASPTTFAEPIALEMTAVSGYKAAQIFVGFMFIGAAGSVWFLRSWKITEIEEKAKHEEAGDFEWGLSRFHAGKAWLEPRKLIKRCRV</sequence>
<gene>
    <name evidence="6" type="ORF">LTR05_003860</name>
</gene>
<dbReference type="InterPro" id="IPR020846">
    <property type="entry name" value="MFS_dom"/>
</dbReference>
<dbReference type="AlphaFoldDB" id="A0AAN7T0H1"/>
<dbReference type="GO" id="GO:0016020">
    <property type="term" value="C:membrane"/>
    <property type="evidence" value="ECO:0007669"/>
    <property type="project" value="UniProtKB-SubCell"/>
</dbReference>
<evidence type="ECO:0000313" key="6">
    <source>
        <dbReference type="EMBL" id="KAK5086692.1"/>
    </source>
</evidence>
<keyword evidence="4" id="KW-1133">Transmembrane helix</keyword>
<feature type="transmembrane region" description="Helical" evidence="4">
    <location>
        <begin position="386"/>
        <end position="405"/>
    </location>
</feature>
<feature type="transmembrane region" description="Helical" evidence="4">
    <location>
        <begin position="327"/>
        <end position="346"/>
    </location>
</feature>
<dbReference type="InterPro" id="IPR036259">
    <property type="entry name" value="MFS_trans_sf"/>
</dbReference>
<feature type="transmembrane region" description="Helical" evidence="4">
    <location>
        <begin position="187"/>
        <end position="206"/>
    </location>
</feature>
<dbReference type="InterPro" id="IPR050327">
    <property type="entry name" value="Proton-linked_MCT"/>
</dbReference>
<feature type="transmembrane region" description="Helical" evidence="4">
    <location>
        <begin position="218"/>
        <end position="238"/>
    </location>
</feature>
<dbReference type="GO" id="GO:0022857">
    <property type="term" value="F:transmembrane transporter activity"/>
    <property type="evidence" value="ECO:0007669"/>
    <property type="project" value="InterPro"/>
</dbReference>
<dbReference type="Proteomes" id="UP001309876">
    <property type="component" value="Unassembled WGS sequence"/>
</dbReference>
<feature type="transmembrane region" description="Helical" evidence="4">
    <location>
        <begin position="417"/>
        <end position="435"/>
    </location>
</feature>
<comment type="similarity">
    <text evidence="2">Belongs to the major facilitator superfamily. Monocarboxylate porter (TC 2.A.1.13) family.</text>
</comment>
<feature type="domain" description="Major facilitator superfamily (MFS) profile" evidence="5">
    <location>
        <begin position="261"/>
        <end position="480"/>
    </location>
</feature>
<accession>A0AAN7T0H1</accession>
<feature type="transmembrane region" description="Helical" evidence="4">
    <location>
        <begin position="98"/>
        <end position="117"/>
    </location>
</feature>
<evidence type="ECO:0000313" key="7">
    <source>
        <dbReference type="Proteomes" id="UP001309876"/>
    </source>
</evidence>
<dbReference type="PANTHER" id="PTHR11360">
    <property type="entry name" value="MONOCARBOXYLATE TRANSPORTER"/>
    <property type="match status" value="1"/>
</dbReference>
<dbReference type="Gene3D" id="1.20.1250.20">
    <property type="entry name" value="MFS general substrate transporter like domains"/>
    <property type="match status" value="2"/>
</dbReference>
<feature type="transmembrane region" description="Helical" evidence="4">
    <location>
        <begin position="352"/>
        <end position="374"/>
    </location>
</feature>
<dbReference type="InterPro" id="IPR011701">
    <property type="entry name" value="MFS"/>
</dbReference>
<dbReference type="Pfam" id="PF07690">
    <property type="entry name" value="MFS_1"/>
    <property type="match status" value="1"/>
</dbReference>
<feature type="compositionally biased region" description="Low complexity" evidence="3">
    <location>
        <begin position="15"/>
        <end position="25"/>
    </location>
</feature>
<protein>
    <recommendedName>
        <fullName evidence="5">Major facilitator superfamily (MFS) profile domain-containing protein</fullName>
    </recommendedName>
</protein>
<evidence type="ECO:0000256" key="2">
    <source>
        <dbReference type="ARBA" id="ARBA00006727"/>
    </source>
</evidence>
<dbReference type="PROSITE" id="PS50850">
    <property type="entry name" value="MFS"/>
    <property type="match status" value="1"/>
</dbReference>
<proteinExistence type="inferred from homology"/>
<feature type="region of interest" description="Disordered" evidence="3">
    <location>
        <begin position="1"/>
        <end position="25"/>
    </location>
</feature>
<comment type="caution">
    <text evidence="6">The sequence shown here is derived from an EMBL/GenBank/DDBJ whole genome shotgun (WGS) entry which is preliminary data.</text>
</comment>
<dbReference type="EMBL" id="JAVRRJ010000003">
    <property type="protein sequence ID" value="KAK5086692.1"/>
    <property type="molecule type" value="Genomic_DNA"/>
</dbReference>
<feature type="transmembrane region" description="Helical" evidence="4">
    <location>
        <begin position="151"/>
        <end position="175"/>
    </location>
</feature>
<evidence type="ECO:0000256" key="4">
    <source>
        <dbReference type="SAM" id="Phobius"/>
    </source>
</evidence>
<feature type="transmembrane region" description="Helical" evidence="4">
    <location>
        <begin position="124"/>
        <end position="145"/>
    </location>
</feature>
<evidence type="ECO:0000256" key="3">
    <source>
        <dbReference type="SAM" id="MobiDB-lite"/>
    </source>
</evidence>
<dbReference type="SUPFAM" id="SSF103473">
    <property type="entry name" value="MFS general substrate transporter"/>
    <property type="match status" value="1"/>
</dbReference>
<keyword evidence="4" id="KW-0472">Membrane</keyword>
<keyword evidence="7" id="KW-1185">Reference proteome</keyword>
<dbReference type="PANTHER" id="PTHR11360:SF315">
    <property type="entry name" value="TRANSPORTER MCH2-RELATED"/>
    <property type="match status" value="1"/>
</dbReference>
<feature type="transmembrane region" description="Helical" evidence="4">
    <location>
        <begin position="295"/>
        <end position="315"/>
    </location>
</feature>
<keyword evidence="4" id="KW-0812">Transmembrane</keyword>
<reference evidence="6 7" key="1">
    <citation type="submission" date="2023-08" db="EMBL/GenBank/DDBJ databases">
        <title>Black Yeasts Isolated from many extreme environments.</title>
        <authorList>
            <person name="Coleine C."/>
            <person name="Stajich J.E."/>
            <person name="Selbmann L."/>
        </authorList>
    </citation>
    <scope>NUCLEOTIDE SEQUENCE [LARGE SCALE GENOMIC DNA]</scope>
    <source>
        <strain evidence="6 7">CCFEE 5910</strain>
    </source>
</reference>
<comment type="subcellular location">
    <subcellularLocation>
        <location evidence="1">Membrane</location>
        <topology evidence="1">Multi-pass membrane protein</topology>
    </subcellularLocation>
</comment>
<name>A0AAN7T0H1_9EURO</name>
<organism evidence="6 7">
    <name type="scientific">Lithohypha guttulata</name>
    <dbReference type="NCBI Taxonomy" id="1690604"/>
    <lineage>
        <taxon>Eukaryota</taxon>
        <taxon>Fungi</taxon>
        <taxon>Dikarya</taxon>
        <taxon>Ascomycota</taxon>
        <taxon>Pezizomycotina</taxon>
        <taxon>Eurotiomycetes</taxon>
        <taxon>Chaetothyriomycetidae</taxon>
        <taxon>Chaetothyriales</taxon>
        <taxon>Trichomeriaceae</taxon>
        <taxon>Lithohypha</taxon>
    </lineage>
</organism>
<evidence type="ECO:0000259" key="5">
    <source>
        <dbReference type="PROSITE" id="PS50850"/>
    </source>
</evidence>
<feature type="transmembrane region" description="Helical" evidence="4">
    <location>
        <begin position="259"/>
        <end position="283"/>
    </location>
</feature>
<evidence type="ECO:0000256" key="1">
    <source>
        <dbReference type="ARBA" id="ARBA00004141"/>
    </source>
</evidence>